<evidence type="ECO:0000259" key="1">
    <source>
        <dbReference type="PROSITE" id="PS51186"/>
    </source>
</evidence>
<accession>A0ABV9Z5N5</accession>
<dbReference type="PANTHER" id="PTHR43072">
    <property type="entry name" value="N-ACETYLTRANSFERASE"/>
    <property type="match status" value="1"/>
</dbReference>
<dbReference type="Pfam" id="PF13420">
    <property type="entry name" value="Acetyltransf_4"/>
    <property type="match status" value="1"/>
</dbReference>
<dbReference type="EMBL" id="JBHSJF010000008">
    <property type="protein sequence ID" value="MFC5069879.1"/>
    <property type="molecule type" value="Genomic_DNA"/>
</dbReference>
<keyword evidence="2" id="KW-0808">Transferase</keyword>
<evidence type="ECO:0000313" key="3">
    <source>
        <dbReference type="Proteomes" id="UP001595796"/>
    </source>
</evidence>
<sequence>MVPRMIRDARPDDLPAITEIYAEAVRTGTASFELEPPSLDEMRRRFDIIAGGGFPYIVAEEEGVVAGYAYAGPYRPRPAYGYTVENSIYLNAPFRGRGLGRALLDALIADAEAKGFRQMIAVIGDSDNTPSIKVHAAAGFEMTGTFRSVGRKHGRWLDTVLMQRALGSGDGEPPAREPGT</sequence>
<dbReference type="EC" id="2.3.-.-" evidence="2"/>
<protein>
    <submittedName>
        <fullName evidence="2">GNAT family N-acetyltransferase</fullName>
        <ecNumber evidence="2">2.3.-.-</ecNumber>
    </submittedName>
</protein>
<dbReference type="GO" id="GO:0016746">
    <property type="term" value="F:acyltransferase activity"/>
    <property type="evidence" value="ECO:0007669"/>
    <property type="project" value="UniProtKB-KW"/>
</dbReference>
<dbReference type="PROSITE" id="PS51186">
    <property type="entry name" value="GNAT"/>
    <property type="match status" value="1"/>
</dbReference>
<dbReference type="CDD" id="cd04301">
    <property type="entry name" value="NAT_SF"/>
    <property type="match status" value="1"/>
</dbReference>
<comment type="caution">
    <text evidence="2">The sequence shown here is derived from an EMBL/GenBank/DDBJ whole genome shotgun (WGS) entry which is preliminary data.</text>
</comment>
<dbReference type="Gene3D" id="3.40.630.30">
    <property type="match status" value="1"/>
</dbReference>
<feature type="domain" description="N-acetyltransferase" evidence="1">
    <location>
        <begin position="4"/>
        <end position="167"/>
    </location>
</feature>
<dbReference type="RefSeq" id="WP_114957807.1">
    <property type="nucleotide sequence ID" value="NZ_JBHSJF010000008.1"/>
</dbReference>
<proteinExistence type="predicted"/>
<keyword evidence="2" id="KW-0012">Acyltransferase</keyword>
<dbReference type="InterPro" id="IPR000182">
    <property type="entry name" value="GNAT_dom"/>
</dbReference>
<dbReference type="PANTHER" id="PTHR43072:SF8">
    <property type="entry name" value="ACYLTRANSFERASE FABY-RELATED"/>
    <property type="match status" value="1"/>
</dbReference>
<dbReference type="SUPFAM" id="SSF55729">
    <property type="entry name" value="Acyl-CoA N-acyltransferases (Nat)"/>
    <property type="match status" value="1"/>
</dbReference>
<organism evidence="2 3">
    <name type="scientific">Flaviflagellibacter deserti</name>
    <dbReference type="NCBI Taxonomy" id="2267266"/>
    <lineage>
        <taxon>Bacteria</taxon>
        <taxon>Pseudomonadati</taxon>
        <taxon>Pseudomonadota</taxon>
        <taxon>Alphaproteobacteria</taxon>
        <taxon>Hyphomicrobiales</taxon>
        <taxon>Flaviflagellibacter</taxon>
    </lineage>
</organism>
<reference evidence="3" key="1">
    <citation type="journal article" date="2019" name="Int. J. Syst. Evol. Microbiol.">
        <title>The Global Catalogue of Microorganisms (GCM) 10K type strain sequencing project: providing services to taxonomists for standard genome sequencing and annotation.</title>
        <authorList>
            <consortium name="The Broad Institute Genomics Platform"/>
            <consortium name="The Broad Institute Genome Sequencing Center for Infectious Disease"/>
            <person name="Wu L."/>
            <person name="Ma J."/>
        </authorList>
    </citation>
    <scope>NUCLEOTIDE SEQUENCE [LARGE SCALE GENOMIC DNA]</scope>
    <source>
        <strain evidence="3">CGMCC 1.16444</strain>
    </source>
</reference>
<gene>
    <name evidence="2" type="ORF">ACFPFW_17830</name>
</gene>
<keyword evidence="3" id="KW-1185">Reference proteome</keyword>
<dbReference type="InterPro" id="IPR016181">
    <property type="entry name" value="Acyl_CoA_acyltransferase"/>
</dbReference>
<evidence type="ECO:0000313" key="2">
    <source>
        <dbReference type="EMBL" id="MFC5069879.1"/>
    </source>
</evidence>
<dbReference type="Proteomes" id="UP001595796">
    <property type="component" value="Unassembled WGS sequence"/>
</dbReference>
<name>A0ABV9Z5N5_9HYPH</name>